<feature type="region of interest" description="Disordered" evidence="1">
    <location>
        <begin position="280"/>
        <end position="327"/>
    </location>
</feature>
<proteinExistence type="predicted"/>
<sequence>MSPYRILRPHESREVVCADPGERSPGQGRGCLSVSLSQPNNTEEPDRPSAPRTPKYVVSMQNFGGDEQLVARRSVATVEGAHEAEKKKYRILTTEERQLVAATPRSASASRYLGTPSRIEGAKAVSQYGTGYVIAGNYPDIQSRMKASELSGFSTGPVRLSTGRMQYSARPGFTHEEHISELPLNYQEREFPIRPQHFRGLSIEYGEVERKNQKAQDVPTNDMYAAPSKSKALRASAHIYYQTSSDKALGEPAHYVQTPTEPIERTPSDYALKFTGGHVVSVQRSTSSKRQSSDPGVGRKSSSPPPRPSSARSTLGGTQRRPSGIEFSKVAIISRAGVLEQEGDGASDGPLASSNLTLTRTDADNGDPDDTPVTTVSYQSKFVNPYTHQQANTSGVKPRCLPTTDYIDLLKSQRTMEYVPSPPCSPKPGEANPRSITDIVHTGPSLYSQYITAQMGAGSVRAGTKQKALLEAIKVQTKVLMALKQRGAQARTRGYLADDLRLYDGTDEY</sequence>
<organism evidence="2 3">
    <name type="scientific">Giardia muris</name>
    <dbReference type="NCBI Taxonomy" id="5742"/>
    <lineage>
        <taxon>Eukaryota</taxon>
        <taxon>Metamonada</taxon>
        <taxon>Diplomonadida</taxon>
        <taxon>Hexamitidae</taxon>
        <taxon>Giardiinae</taxon>
        <taxon>Giardia</taxon>
    </lineage>
</organism>
<comment type="caution">
    <text evidence="2">The sequence shown here is derived from an EMBL/GenBank/DDBJ whole genome shotgun (WGS) entry which is preliminary data.</text>
</comment>
<keyword evidence="3" id="KW-1185">Reference proteome</keyword>
<name>A0A4Z1TBC9_GIAMU</name>
<gene>
    <name evidence="2" type="ORF">GMRT_15506</name>
</gene>
<protein>
    <submittedName>
        <fullName evidence="2">Uncharacterized protein</fullName>
    </submittedName>
</protein>
<dbReference type="VEuPathDB" id="GiardiaDB:GMRT_15506"/>
<feature type="region of interest" description="Disordered" evidence="1">
    <location>
        <begin position="341"/>
        <end position="370"/>
    </location>
</feature>
<reference evidence="2 3" key="1">
    <citation type="submission" date="2019-05" db="EMBL/GenBank/DDBJ databases">
        <title>The compact genome of Giardia muris reveals important steps in the evolution of intestinal protozoan parasites.</title>
        <authorList>
            <person name="Xu F."/>
            <person name="Jimenez-Gonzalez A."/>
            <person name="Einarsson E."/>
            <person name="Astvaldsson A."/>
            <person name="Peirasmaki D."/>
            <person name="Eckmann L."/>
            <person name="Andersson J.O."/>
            <person name="Svard S.G."/>
            <person name="Jerlstrom-Hultqvist J."/>
        </authorList>
    </citation>
    <scope>NUCLEOTIDE SEQUENCE [LARGE SCALE GENOMIC DNA]</scope>
    <source>
        <strain evidence="2 3">Roberts-Thomson</strain>
    </source>
</reference>
<evidence type="ECO:0000313" key="2">
    <source>
        <dbReference type="EMBL" id="TNJ29831.1"/>
    </source>
</evidence>
<dbReference type="OrthoDB" id="10254358at2759"/>
<dbReference type="EMBL" id="VDLU01000001">
    <property type="protein sequence ID" value="TNJ29831.1"/>
    <property type="molecule type" value="Genomic_DNA"/>
</dbReference>
<feature type="compositionally biased region" description="Polar residues" evidence="1">
    <location>
        <begin position="282"/>
        <end position="294"/>
    </location>
</feature>
<feature type="region of interest" description="Disordered" evidence="1">
    <location>
        <begin position="15"/>
        <end position="54"/>
    </location>
</feature>
<dbReference type="Proteomes" id="UP000315496">
    <property type="component" value="Chromosome 1"/>
</dbReference>
<dbReference type="AlphaFoldDB" id="A0A4Z1TBC9"/>
<evidence type="ECO:0000313" key="3">
    <source>
        <dbReference type="Proteomes" id="UP000315496"/>
    </source>
</evidence>
<accession>A0A4Z1TBC9</accession>
<evidence type="ECO:0000256" key="1">
    <source>
        <dbReference type="SAM" id="MobiDB-lite"/>
    </source>
</evidence>